<protein>
    <recommendedName>
        <fullName evidence="2">DUF7344 domain-containing protein</fullName>
    </recommendedName>
</protein>
<sequence length="166" mass="18180">MEDDGHTSTMSGERKDHERAATDESHGNSLDQILTALSEGRRRAVLNYFRNASDDVATVADLAEHVTDRADDADFQEVSVALHHRDVPKLAQAGLIEYDSRSETVRYVGSGFADSLLDSVEDGPSDGALADSENVARHLSEALSVEDPVEKDYHVRQALQHVHLGE</sequence>
<dbReference type="AlphaFoldDB" id="A0ABD5WM58"/>
<dbReference type="RefSeq" id="WP_276280438.1">
    <property type="nucleotide sequence ID" value="NZ_CP119809.1"/>
</dbReference>
<gene>
    <name evidence="3" type="ORF">ACFQJ6_17475</name>
</gene>
<feature type="domain" description="DUF7344" evidence="2">
    <location>
        <begin position="35"/>
        <end position="106"/>
    </location>
</feature>
<keyword evidence="4" id="KW-1185">Reference proteome</keyword>
<dbReference type="InterPro" id="IPR055768">
    <property type="entry name" value="DUF7344"/>
</dbReference>
<comment type="caution">
    <text evidence="3">The sequence shown here is derived from an EMBL/GenBank/DDBJ whole genome shotgun (WGS) entry which is preliminary data.</text>
</comment>
<dbReference type="EMBL" id="JBHSZH010000005">
    <property type="protein sequence ID" value="MFC7081622.1"/>
    <property type="molecule type" value="Genomic_DNA"/>
</dbReference>
<reference evidence="3 4" key="1">
    <citation type="journal article" date="2019" name="Int. J. Syst. Evol. Microbiol.">
        <title>The Global Catalogue of Microorganisms (GCM) 10K type strain sequencing project: providing services to taxonomists for standard genome sequencing and annotation.</title>
        <authorList>
            <consortium name="The Broad Institute Genomics Platform"/>
            <consortium name="The Broad Institute Genome Sequencing Center for Infectious Disease"/>
            <person name="Wu L."/>
            <person name="Ma J."/>
        </authorList>
    </citation>
    <scope>NUCLEOTIDE SEQUENCE [LARGE SCALE GENOMIC DNA]</scope>
    <source>
        <strain evidence="3 4">DT72</strain>
    </source>
</reference>
<proteinExistence type="predicted"/>
<evidence type="ECO:0000313" key="4">
    <source>
        <dbReference type="Proteomes" id="UP001596407"/>
    </source>
</evidence>
<dbReference type="Gene3D" id="1.10.10.10">
    <property type="entry name" value="Winged helix-like DNA-binding domain superfamily/Winged helix DNA-binding domain"/>
    <property type="match status" value="1"/>
</dbReference>
<feature type="compositionally biased region" description="Basic and acidic residues" evidence="1">
    <location>
        <begin position="1"/>
        <end position="26"/>
    </location>
</feature>
<feature type="region of interest" description="Disordered" evidence="1">
    <location>
        <begin position="1"/>
        <end position="34"/>
    </location>
</feature>
<dbReference type="Proteomes" id="UP001596407">
    <property type="component" value="Unassembled WGS sequence"/>
</dbReference>
<dbReference type="InterPro" id="IPR036388">
    <property type="entry name" value="WH-like_DNA-bd_sf"/>
</dbReference>
<dbReference type="Pfam" id="PF24035">
    <property type="entry name" value="DUF7344"/>
    <property type="match status" value="1"/>
</dbReference>
<evidence type="ECO:0000256" key="1">
    <source>
        <dbReference type="SAM" id="MobiDB-lite"/>
    </source>
</evidence>
<evidence type="ECO:0000259" key="2">
    <source>
        <dbReference type="Pfam" id="PF24035"/>
    </source>
</evidence>
<accession>A0ABD5WM58</accession>
<name>A0ABD5WM58_9EURY</name>
<evidence type="ECO:0000313" key="3">
    <source>
        <dbReference type="EMBL" id="MFC7081622.1"/>
    </source>
</evidence>
<dbReference type="GeneID" id="79305071"/>
<organism evidence="3 4">
    <name type="scientific">Halorussus caseinilyticus</name>
    <dbReference type="NCBI Taxonomy" id="3034025"/>
    <lineage>
        <taxon>Archaea</taxon>
        <taxon>Methanobacteriati</taxon>
        <taxon>Methanobacteriota</taxon>
        <taxon>Stenosarchaea group</taxon>
        <taxon>Halobacteria</taxon>
        <taxon>Halobacteriales</taxon>
        <taxon>Haladaptataceae</taxon>
        <taxon>Halorussus</taxon>
    </lineage>
</organism>